<evidence type="ECO:0000256" key="1">
    <source>
        <dbReference type="SAM" id="MobiDB-lite"/>
    </source>
</evidence>
<protein>
    <submittedName>
        <fullName evidence="3">AP2 domain transcription factor AP2IV-3</fullName>
    </submittedName>
</protein>
<feature type="region of interest" description="Disordered" evidence="1">
    <location>
        <begin position="1102"/>
        <end position="1142"/>
    </location>
</feature>
<feature type="region of interest" description="Disordered" evidence="1">
    <location>
        <begin position="803"/>
        <end position="823"/>
    </location>
</feature>
<reference evidence="2" key="1">
    <citation type="submission" date="2011-02" db="EMBL/GenBank/DDBJ databases">
        <authorList>
            <person name="Aslett M."/>
        </authorList>
    </citation>
    <scope>NUCLEOTIDE SEQUENCE</scope>
    <source>
        <strain evidence="2">Liverpool</strain>
    </source>
</reference>
<dbReference type="RefSeq" id="XP_003880658.1">
    <property type="nucleotide sequence ID" value="XM_003880609.1"/>
</dbReference>
<reference evidence="3" key="4">
    <citation type="journal article" date="2015" name="PLoS ONE">
        <title>Comprehensive Evaluation of Toxoplasma gondii VEG and Neospora caninum LIV Genomes with Tachyzoite Stage Transcriptome and Proteome Defines Novel Transcript Features.</title>
        <authorList>
            <person name="Ramaprasad A."/>
            <person name="Mourier T."/>
            <person name="Naeem R."/>
            <person name="Malas T.B."/>
            <person name="Moussa E."/>
            <person name="Panigrahi A."/>
            <person name="Vermont S.J."/>
            <person name="Otto T.D."/>
            <person name="Wastling J."/>
            <person name="Pain A."/>
        </authorList>
    </citation>
    <scope>NUCLEOTIDE SEQUENCE</scope>
    <source>
        <strain evidence="3">Liverpool</strain>
    </source>
</reference>
<feature type="compositionally biased region" description="Basic and acidic residues" evidence="1">
    <location>
        <begin position="751"/>
        <end position="760"/>
    </location>
</feature>
<feature type="compositionally biased region" description="Basic and acidic residues" evidence="1">
    <location>
        <begin position="169"/>
        <end position="179"/>
    </location>
</feature>
<dbReference type="OMA" id="KRQRWDS"/>
<reference evidence="4" key="3">
    <citation type="journal article" date="2012" name="PLoS Pathog.">
        <title>Comparative genomics of the apicomplexan parasites Toxoplasma gondii and Neospora caninum: Coccidia differing in host range and transmission strategy.</title>
        <authorList>
            <person name="Reid A.J."/>
            <person name="Vermont S.J."/>
            <person name="Cotton J.A."/>
            <person name="Harris D."/>
            <person name="Hill-Cawthorne G.A."/>
            <person name="Konen-Waisman S."/>
            <person name="Latham S.M."/>
            <person name="Mourier T."/>
            <person name="Norton R."/>
            <person name="Quail M.A."/>
            <person name="Sanders M."/>
            <person name="Shanmugam D."/>
            <person name="Sohal A."/>
            <person name="Wasmuth J.D."/>
            <person name="Brunk B."/>
            <person name="Grigg M.E."/>
            <person name="Howard J.C."/>
            <person name="Parkinson J."/>
            <person name="Roos D.S."/>
            <person name="Trees A.J."/>
            <person name="Berriman M."/>
            <person name="Pain A."/>
            <person name="Wastling J.M."/>
        </authorList>
    </citation>
    <scope>NUCLEOTIDE SEQUENCE [LARGE SCALE GENOMIC DNA]</scope>
    <source>
        <strain evidence="4">Liverpool</strain>
    </source>
</reference>
<evidence type="ECO:0000313" key="2">
    <source>
        <dbReference type="EMBL" id="CBZ50625.1"/>
    </source>
</evidence>
<dbReference type="GeneID" id="13441654"/>
<feature type="region of interest" description="Disordered" evidence="1">
    <location>
        <begin position="641"/>
        <end position="768"/>
    </location>
</feature>
<feature type="region of interest" description="Disordered" evidence="1">
    <location>
        <begin position="442"/>
        <end position="574"/>
    </location>
</feature>
<dbReference type="eggNOG" id="ENOG502QYN7">
    <property type="taxonomic scope" value="Eukaryota"/>
</dbReference>
<feature type="compositionally biased region" description="Basic and acidic residues" evidence="1">
    <location>
        <begin position="442"/>
        <end position="453"/>
    </location>
</feature>
<dbReference type="Proteomes" id="UP000007494">
    <property type="component" value="Chromosome IV"/>
</dbReference>
<feature type="compositionally biased region" description="Polar residues" evidence="1">
    <location>
        <begin position="644"/>
        <end position="659"/>
    </location>
</feature>
<feature type="region of interest" description="Disordered" evidence="1">
    <location>
        <begin position="1187"/>
        <end position="1237"/>
    </location>
</feature>
<proteinExistence type="predicted"/>
<feature type="compositionally biased region" description="Basic and acidic residues" evidence="1">
    <location>
        <begin position="187"/>
        <end position="199"/>
    </location>
</feature>
<dbReference type="EMBL" id="FR823384">
    <property type="protein sequence ID" value="CBZ50625.1"/>
    <property type="molecule type" value="Genomic_DNA"/>
</dbReference>
<evidence type="ECO:0000313" key="4">
    <source>
        <dbReference type="Proteomes" id="UP000007494"/>
    </source>
</evidence>
<feature type="region of interest" description="Disordered" evidence="1">
    <location>
        <begin position="162"/>
        <end position="208"/>
    </location>
</feature>
<feature type="region of interest" description="Disordered" evidence="1">
    <location>
        <begin position="1026"/>
        <end position="1063"/>
    </location>
</feature>
<dbReference type="VEuPathDB" id="ToxoDB:NCLIV_010930"/>
<keyword evidence="4" id="KW-1185">Reference proteome</keyword>
<dbReference type="EMBL" id="LN714478">
    <property type="protein sequence ID" value="CEL65237.1"/>
    <property type="molecule type" value="Genomic_DNA"/>
</dbReference>
<sequence>MADDSRLRVIQPKSTGRSGFGGSLCTTVSSPTPSTTPPQRNGREAERAHGHKSSTREPSDLVSSRFTKELFQGEHGATKTDSKLGPGARRAEVKRSGRRMPPRPTAAGSGGSEEAQEASMSTKQTVCEHVSCSPDSEGSSTVHAADILKAVADRLSPLAAAPLGSSMLPEHHECSDSVREMTTSLKCPEEKLRLSDKRGGPGIKDISPISRLSSRSTVWHQSDVLNRDFRSFSSVGFEPEDLLQRVVSVSGESDDPKDKERFSAAAEKSVDGIFGDSIIGGDTGYFARHSQKTAPESVGSRCNESSREMPVNVLSLHERQGDDASFAGDSGDRDAGNGRRPSNPSSLRALASAGSEAVLVGLGDSVRGWRGPDRFPQTDCILRRPVSVGGMDHGRSPRDSLAANEASLKAPNGTSPSHADHLSSILRSRFAQQLALQQLQEEDHPWWRPERTPHLRSSSRAAECHSASGVGAASWMSRAGRHEEAVKPKRAVGLESSETVTSISSASRRRQRSSPVEGSFFSDSGEADAVGESDDSGAADAHLRGAKRQRWDSEEEDEEDAEEVNGPVNDPGEETRVQLVREARKFPPFRGVYFDTRRGNLSWRCSWKVHGKKRSRSWSVMKFGMARARAKAIAERIKHAPPAYSQSPLSSMNSQTGSEASPSLHASPLLPALMRSSRGVRPGAPHASGVSPSSRSHGASPAAGLGASPLHQEPVGSCSQSSLQASRSNQLGAEEELTCGKRSVGRMPGGTRERTLHSEDHEDDGEPLTAVLRRVLSMKESQSRSLEESQAKVSKRPCHAHACMYGRPDSSDGPREEQNALSKADLSSILKSCSSPFGARRVSVRDVAEPPCRCAHSSPQVANGDGDLSQLLNQTAAACCSLPGYNSLSPEGEKPSVNGVLHCLRENSRVATLLAHRSPVNPSSLSDLAGDDTVLATPEDLHRAVALLERAPLSGNPDGDFLPFGQNLRNRASMDFRRTRDDAFDEEACEGTRLETPTLVPVVGDACLDDKCSDEVVKEPKCEGLKGRAEGGLSVPEKETEFPSAHAGADSLAGASTTTSADERSKLALGAGPESSPWCPAQIPVRSAEALLRRVVSAATAASAGRDKAEQEPTQGNPAGTVTRESPDADDSGSGGDISTSINPQLCNEIECTGNGLRAASAAAPERPTTDATGTCREVGFVVDSASDKMDPSANAESAGLGEAAAPGAREGRSSAYPGGGGLTPTTSERLTKDASGQSTVLVHRARVLEVLQNLKEFSLPLASKGQCQTIQCASASLVLLTGSAAKDGRAGEKGSFSSRHGDLQFTAWCSGALDDLAAAARTGDVRQLEPLTVLLGGCLAELRLPASLSESEQLALLASVMTYYCNRFDCSRGNQEVVSPSVADAAA</sequence>
<feature type="compositionally biased region" description="Low complexity" evidence="1">
    <location>
        <begin position="698"/>
        <end position="710"/>
    </location>
</feature>
<name>F0VAD6_NEOCL</name>
<feature type="compositionally biased region" description="Polar residues" evidence="1">
    <location>
        <begin position="1224"/>
        <end position="1237"/>
    </location>
</feature>
<feature type="compositionally biased region" description="Low complexity" evidence="1">
    <location>
        <begin position="1193"/>
        <end position="1209"/>
    </location>
</feature>
<feature type="compositionally biased region" description="Acidic residues" evidence="1">
    <location>
        <begin position="525"/>
        <end position="537"/>
    </location>
</feature>
<feature type="region of interest" description="Disordered" evidence="1">
    <location>
        <begin position="289"/>
        <end position="348"/>
    </location>
</feature>
<accession>F0VAD6</accession>
<feature type="compositionally biased region" description="Low complexity" evidence="1">
    <location>
        <begin position="717"/>
        <end position="730"/>
    </location>
</feature>
<reference evidence="2" key="2">
    <citation type="submission" date="2011-03" db="EMBL/GenBank/DDBJ databases">
        <title>Comparative genomics and transcriptomics of Neospora caninum and Toxoplasma gondii.</title>
        <authorList>
            <person name="Reid A.J."/>
            <person name="Sohal A."/>
            <person name="Harris D."/>
            <person name="Quail M."/>
            <person name="Sanders M."/>
            <person name="Berriman M."/>
            <person name="Wastling J.M."/>
            <person name="Pain A."/>
        </authorList>
    </citation>
    <scope>NUCLEOTIDE SEQUENCE</scope>
    <source>
        <strain evidence="2">Liverpool</strain>
    </source>
</reference>
<feature type="compositionally biased region" description="Basic and acidic residues" evidence="1">
    <location>
        <begin position="41"/>
        <end position="59"/>
    </location>
</feature>
<organism evidence="2 4">
    <name type="scientific">Neospora caninum (strain Liverpool)</name>
    <dbReference type="NCBI Taxonomy" id="572307"/>
    <lineage>
        <taxon>Eukaryota</taxon>
        <taxon>Sar</taxon>
        <taxon>Alveolata</taxon>
        <taxon>Apicomplexa</taxon>
        <taxon>Conoidasida</taxon>
        <taxon>Coccidia</taxon>
        <taxon>Eucoccidiorida</taxon>
        <taxon>Eimeriorina</taxon>
        <taxon>Sarcocystidae</taxon>
        <taxon>Neospora</taxon>
    </lineage>
</organism>
<evidence type="ECO:0000313" key="3">
    <source>
        <dbReference type="EMBL" id="CEL65237.1"/>
    </source>
</evidence>
<feature type="compositionally biased region" description="Low complexity" evidence="1">
    <location>
        <begin position="495"/>
        <end position="506"/>
    </location>
</feature>
<feature type="compositionally biased region" description="Basic and acidic residues" evidence="1">
    <location>
        <begin position="809"/>
        <end position="818"/>
    </location>
</feature>
<dbReference type="InParanoid" id="F0VAD6"/>
<dbReference type="OrthoDB" id="331898at2759"/>
<dbReference type="Gene3D" id="1.20.5.2050">
    <property type="match status" value="1"/>
</dbReference>
<feature type="compositionally biased region" description="Polar residues" evidence="1">
    <location>
        <begin position="1112"/>
        <end position="1124"/>
    </location>
</feature>
<gene>
    <name evidence="3" type="ORF">BN1204_010930</name>
    <name evidence="2" type="ORF">NCLIV_010930</name>
</gene>
<feature type="compositionally biased region" description="Acidic residues" evidence="1">
    <location>
        <begin position="553"/>
        <end position="563"/>
    </location>
</feature>
<feature type="region of interest" description="Disordered" evidence="1">
    <location>
        <begin position="1"/>
        <end position="140"/>
    </location>
</feature>
<feature type="compositionally biased region" description="Basic and acidic residues" evidence="1">
    <location>
        <begin position="66"/>
        <end position="82"/>
    </location>
</feature>
<feature type="compositionally biased region" description="Low complexity" evidence="1">
    <location>
        <begin position="660"/>
        <end position="673"/>
    </location>
</feature>